<evidence type="ECO:0000313" key="2">
    <source>
        <dbReference type="Proteomes" id="UP001152531"/>
    </source>
</evidence>
<comment type="caution">
    <text evidence="1">The sequence shown here is derived from an EMBL/GenBank/DDBJ whole genome shotgun (WGS) entry which is preliminary data.</text>
</comment>
<keyword evidence="2" id="KW-1185">Reference proteome</keyword>
<name>A0ACA9YEK8_9ASCO</name>
<sequence length="424" mass="48328">MYTSPPIVIDNGSDTTKAGFASEDLPSLVFNTNYSVGADGKVIVGDEEIDAHPENEVMTLMDNGLIYDFDNIIHNWRYVYDNLNNGYSIDPKDYPLTMTEQSWNTKQNKIKQTQIVFEELEVPIFSLVKKPLCQLYHMGRSNGLVVDIGSSTVSVTPVLDGIIQSKFTSYSKFGGDYIDANILNYMNSTVDLSTVVDQGTESYKNYQLSKKIIKEFKISMLNIAEDPINLSLPLEQQFQFTLKNFQLPNKQYVPIKQHQLEILEYLFQPNFSKLSPQPPSIEKPNSNGLSHFIISTLKNLESHLISEDPNNTNKTNEILRTYVSNLLITGNVSLLSGLTTRLTKDLSSLSYRILPSIRPFINPLNNFQVNDVNEIWDKKFNTWLGASNLSLMINDSKSVAMDNWFVTKEDYKEFGEDYIYEKFK</sequence>
<reference evidence="1" key="1">
    <citation type="submission" date="2022-06" db="EMBL/GenBank/DDBJ databases">
        <authorList>
            <person name="Legras J.-L."/>
            <person name="Devillers H."/>
            <person name="Grondin C."/>
        </authorList>
    </citation>
    <scope>NUCLEOTIDE SEQUENCE</scope>
    <source>
        <strain evidence="1">CLIB 1444</strain>
    </source>
</reference>
<gene>
    <name evidence="1" type="ORF">CLIB1444_11S03180</name>
</gene>
<dbReference type="Proteomes" id="UP001152531">
    <property type="component" value="Unassembled WGS sequence"/>
</dbReference>
<accession>A0ACA9YEK8</accession>
<proteinExistence type="predicted"/>
<protein>
    <submittedName>
        <fullName evidence="1">Actin-related protein 7</fullName>
    </submittedName>
</protein>
<organism evidence="1 2">
    <name type="scientific">[Candida] jaroonii</name>
    <dbReference type="NCBI Taxonomy" id="467808"/>
    <lineage>
        <taxon>Eukaryota</taxon>
        <taxon>Fungi</taxon>
        <taxon>Dikarya</taxon>
        <taxon>Ascomycota</taxon>
        <taxon>Saccharomycotina</taxon>
        <taxon>Pichiomycetes</taxon>
        <taxon>Debaryomycetaceae</taxon>
        <taxon>Yamadazyma</taxon>
    </lineage>
</organism>
<dbReference type="EMBL" id="CALSDN010000011">
    <property type="protein sequence ID" value="CAH6722877.1"/>
    <property type="molecule type" value="Genomic_DNA"/>
</dbReference>
<evidence type="ECO:0000313" key="1">
    <source>
        <dbReference type="EMBL" id="CAH6722877.1"/>
    </source>
</evidence>